<comment type="caution">
    <text evidence="11">The sequence shown here is derived from an EMBL/GenBank/DDBJ whole genome shotgun (WGS) entry which is preliminary data.</text>
</comment>
<keyword evidence="5 10" id="KW-0812">Transmembrane</keyword>
<keyword evidence="4" id="KW-1003">Cell membrane</keyword>
<comment type="subcellular location">
    <subcellularLocation>
        <location evidence="1">Cell inner membrane</location>
        <topology evidence="1">Multi-pass membrane protein</topology>
    </subcellularLocation>
</comment>
<dbReference type="Gene3D" id="1.10.3860.10">
    <property type="entry name" value="Sodium:dicarboxylate symporter"/>
    <property type="match status" value="1"/>
</dbReference>
<keyword evidence="8 10" id="KW-0472">Membrane</keyword>
<dbReference type="GO" id="GO:0070778">
    <property type="term" value="P:L-aspartate transmembrane transport"/>
    <property type="evidence" value="ECO:0007669"/>
    <property type="project" value="TreeGrafter"/>
</dbReference>
<feature type="transmembrane region" description="Helical" evidence="10">
    <location>
        <begin position="243"/>
        <end position="267"/>
    </location>
</feature>
<dbReference type="InterPro" id="IPR036458">
    <property type="entry name" value="Na:dicarbo_symporter_sf"/>
</dbReference>
<feature type="transmembrane region" description="Helical" evidence="10">
    <location>
        <begin position="28"/>
        <end position="45"/>
    </location>
</feature>
<dbReference type="GO" id="GO:0015141">
    <property type="term" value="F:succinate transmembrane transporter activity"/>
    <property type="evidence" value="ECO:0007669"/>
    <property type="project" value="TreeGrafter"/>
</dbReference>
<sequence length="467" mass="49906">MIEAVPLDAPKDPQDRQTWWGVRFLKKLYVQVIVAVVIGSLLGHFEPQIAQQLKPLGDVFIRAIKLIVTPIIFLTIVVGIATMGDMRRIASVGLKALIYFEVASTIALIIGMIVGNVWPVGQGINADPATLDSAAVSGYVTSAKSMTLVEFLVNIIPTTFVEPFVKGEILPVLFVAVLFGLALCKFGDKVKPLIGILEQVSAGLFGMVGIIMRFAPIGAFGAMAFTIGKYGLGTLVNLGELVLAVYIVSILFVVIVLGGFLKIAGFSLWRVLSYFKDEILVVFAATSAETMIPRSIQKLERLGVKKDVVGLVMPTGFSFNMDGTAIYMTMATLFIAHATNIELSLGQQLTILFIMLFTSKGAAGVTGGGFIALAATIPTIGVLPVAGLTLLIGVDRFMAEIRAATNLTSNIIATLVVGRWVGAVDMERANDMLARGPEADAVAEREQAEERPARPVEPLRPVNVATA</sequence>
<feature type="transmembrane region" description="Helical" evidence="10">
    <location>
        <begin position="96"/>
        <end position="118"/>
    </location>
</feature>
<accession>A0A4V1KJ20</accession>
<evidence type="ECO:0000256" key="4">
    <source>
        <dbReference type="ARBA" id="ARBA00022475"/>
    </source>
</evidence>
<organism evidence="11 12">
    <name type="scientific">Hansschlegelia zhihuaiae</name>
    <dbReference type="NCBI Taxonomy" id="405005"/>
    <lineage>
        <taxon>Bacteria</taxon>
        <taxon>Pseudomonadati</taxon>
        <taxon>Pseudomonadota</taxon>
        <taxon>Alphaproteobacteria</taxon>
        <taxon>Hyphomicrobiales</taxon>
        <taxon>Methylopilaceae</taxon>
        <taxon>Hansschlegelia</taxon>
    </lineage>
</organism>
<dbReference type="OrthoDB" id="9766690at2"/>
<dbReference type="GO" id="GO:0015138">
    <property type="term" value="F:fumarate transmembrane transporter activity"/>
    <property type="evidence" value="ECO:0007669"/>
    <property type="project" value="TreeGrafter"/>
</dbReference>
<evidence type="ECO:0000256" key="10">
    <source>
        <dbReference type="SAM" id="Phobius"/>
    </source>
</evidence>
<dbReference type="SUPFAM" id="SSF118215">
    <property type="entry name" value="Proton glutamate symport protein"/>
    <property type="match status" value="1"/>
</dbReference>
<evidence type="ECO:0000313" key="12">
    <source>
        <dbReference type="Proteomes" id="UP000289708"/>
    </source>
</evidence>
<feature type="region of interest" description="Disordered" evidence="9">
    <location>
        <begin position="437"/>
        <end position="467"/>
    </location>
</feature>
<dbReference type="GO" id="GO:0015366">
    <property type="term" value="F:malate:proton symporter activity"/>
    <property type="evidence" value="ECO:0007669"/>
    <property type="project" value="TreeGrafter"/>
</dbReference>
<feature type="compositionally biased region" description="Basic and acidic residues" evidence="9">
    <location>
        <begin position="442"/>
        <end position="454"/>
    </location>
</feature>
<dbReference type="AlphaFoldDB" id="A0A4V1KJ20"/>
<keyword evidence="3" id="KW-0813">Transport</keyword>
<dbReference type="GO" id="GO:0005886">
    <property type="term" value="C:plasma membrane"/>
    <property type="evidence" value="ECO:0007669"/>
    <property type="project" value="UniProtKB-SubCell"/>
</dbReference>
<dbReference type="PROSITE" id="PS00713">
    <property type="entry name" value="NA_DICARBOXYL_SYMP_1"/>
    <property type="match status" value="1"/>
</dbReference>
<gene>
    <name evidence="11" type="primary">dctA</name>
    <name evidence="11" type="ORF">EK403_13930</name>
</gene>
<dbReference type="InterPro" id="IPR018107">
    <property type="entry name" value="Na-dicarboxylate_symporter_CS"/>
</dbReference>
<evidence type="ECO:0000256" key="6">
    <source>
        <dbReference type="ARBA" id="ARBA00022847"/>
    </source>
</evidence>
<keyword evidence="12" id="KW-1185">Reference proteome</keyword>
<evidence type="ECO:0000256" key="7">
    <source>
        <dbReference type="ARBA" id="ARBA00022989"/>
    </source>
</evidence>
<evidence type="ECO:0000256" key="9">
    <source>
        <dbReference type="SAM" id="MobiDB-lite"/>
    </source>
</evidence>
<evidence type="ECO:0000256" key="3">
    <source>
        <dbReference type="ARBA" id="ARBA00022448"/>
    </source>
</evidence>
<dbReference type="PROSITE" id="PS00714">
    <property type="entry name" value="NA_DICARBOXYL_SYMP_2"/>
    <property type="match status" value="1"/>
</dbReference>
<evidence type="ECO:0000256" key="8">
    <source>
        <dbReference type="ARBA" id="ARBA00023136"/>
    </source>
</evidence>
<evidence type="ECO:0000313" key="11">
    <source>
        <dbReference type="EMBL" id="RXF72662.1"/>
    </source>
</evidence>
<protein>
    <submittedName>
        <fullName evidence="11">C4-dicarboxylate transporter DctA</fullName>
    </submittedName>
</protein>
<feature type="transmembrane region" description="Helical" evidence="10">
    <location>
        <begin position="60"/>
        <end position="84"/>
    </location>
</feature>
<feature type="transmembrane region" description="Helical" evidence="10">
    <location>
        <begin position="169"/>
        <end position="188"/>
    </location>
</feature>
<keyword evidence="7 10" id="KW-1133">Transmembrane helix</keyword>
<evidence type="ECO:0000256" key="1">
    <source>
        <dbReference type="ARBA" id="ARBA00004429"/>
    </source>
</evidence>
<feature type="transmembrane region" description="Helical" evidence="10">
    <location>
        <begin position="369"/>
        <end position="392"/>
    </location>
</feature>
<dbReference type="PANTHER" id="PTHR42865:SF1">
    <property type="entry name" value="AEROBIC C4-DICARBOXYLATE TRANSPORT PROTEIN"/>
    <property type="match status" value="1"/>
</dbReference>
<proteinExistence type="inferred from homology"/>
<comment type="similarity">
    <text evidence="2">Belongs to the dicarboxylate/amino acid:cation symporter (DAACS) (TC 2.A.23) family.</text>
</comment>
<evidence type="ECO:0000256" key="2">
    <source>
        <dbReference type="ARBA" id="ARBA00006148"/>
    </source>
</evidence>
<dbReference type="FunFam" id="1.10.3860.10:FF:000001">
    <property type="entry name" value="C4-dicarboxylate transport protein"/>
    <property type="match status" value="1"/>
</dbReference>
<dbReference type="PRINTS" id="PR00173">
    <property type="entry name" value="EDTRNSPORT"/>
</dbReference>
<dbReference type="Proteomes" id="UP000289708">
    <property type="component" value="Unassembled WGS sequence"/>
</dbReference>
<reference evidence="11 12" key="1">
    <citation type="submission" date="2018-12" db="EMBL/GenBank/DDBJ databases">
        <title>bacterium Hansschlegelia zhihuaiae S113.</title>
        <authorList>
            <person name="He J."/>
        </authorList>
    </citation>
    <scope>NUCLEOTIDE SEQUENCE [LARGE SCALE GENOMIC DNA]</scope>
    <source>
        <strain evidence="11 12">S 113</strain>
    </source>
</reference>
<feature type="transmembrane region" description="Helical" evidence="10">
    <location>
        <begin position="343"/>
        <end position="363"/>
    </location>
</feature>
<dbReference type="EMBL" id="RYFI01000013">
    <property type="protein sequence ID" value="RXF72662.1"/>
    <property type="molecule type" value="Genomic_DNA"/>
</dbReference>
<feature type="transmembrane region" description="Helical" evidence="10">
    <location>
        <begin position="200"/>
        <end position="223"/>
    </location>
</feature>
<evidence type="ECO:0000256" key="5">
    <source>
        <dbReference type="ARBA" id="ARBA00022692"/>
    </source>
</evidence>
<dbReference type="NCBIfam" id="NF002461">
    <property type="entry name" value="PRK01663.1"/>
    <property type="match status" value="1"/>
</dbReference>
<dbReference type="Pfam" id="PF00375">
    <property type="entry name" value="SDF"/>
    <property type="match status" value="1"/>
</dbReference>
<dbReference type="PANTHER" id="PTHR42865">
    <property type="entry name" value="PROTON/GLUTAMATE-ASPARTATE SYMPORTER"/>
    <property type="match status" value="1"/>
</dbReference>
<dbReference type="InterPro" id="IPR001991">
    <property type="entry name" value="Na-dicarboxylate_symporter"/>
</dbReference>
<keyword evidence="6" id="KW-0769">Symport</keyword>
<name>A0A4V1KJ20_9HYPH</name>